<evidence type="ECO:0000313" key="1">
    <source>
        <dbReference type="EMBL" id="MDZ5473566.1"/>
    </source>
</evidence>
<dbReference type="InterPro" id="IPR011990">
    <property type="entry name" value="TPR-like_helical_dom_sf"/>
</dbReference>
<dbReference type="RefSeq" id="WP_322447858.1">
    <property type="nucleotide sequence ID" value="NZ_JAXOFX010000014.1"/>
</dbReference>
<protein>
    <submittedName>
        <fullName evidence="1">Tetratricopeptide repeat protein</fullName>
    </submittedName>
</protein>
<proteinExistence type="predicted"/>
<name>A0ABU5J2J6_9BACI</name>
<reference evidence="1 2" key="1">
    <citation type="submission" date="2023-11" db="EMBL/GenBank/DDBJ databases">
        <title>Bacillus jintuensis, isolated from a mudflat on the Beibu Gulf coast.</title>
        <authorList>
            <person name="Li M."/>
        </authorList>
    </citation>
    <scope>NUCLEOTIDE SEQUENCE [LARGE SCALE GENOMIC DNA]</scope>
    <source>
        <strain evidence="1 2">31A1R</strain>
    </source>
</reference>
<dbReference type="EMBL" id="JAXOFX010000014">
    <property type="protein sequence ID" value="MDZ5473566.1"/>
    <property type="molecule type" value="Genomic_DNA"/>
</dbReference>
<sequence>MGTKTDQSFSHRGLAASTFNKVWDLLDIPNRSEEQNEKMVHLCHSSFWHWTQSHDCTEQNLSIGYWQLSRVYASIGEGTNALKYAERCVSISEKAELKPFYIGYAYEALARAFHVQGNLSKAELAKQTAYEYAKKVVVEDSKKMLIKDLDEIA</sequence>
<organism evidence="1 2">
    <name type="scientific">Robertmurraya mangrovi</name>
    <dbReference type="NCBI Taxonomy" id="3098077"/>
    <lineage>
        <taxon>Bacteria</taxon>
        <taxon>Bacillati</taxon>
        <taxon>Bacillota</taxon>
        <taxon>Bacilli</taxon>
        <taxon>Bacillales</taxon>
        <taxon>Bacillaceae</taxon>
        <taxon>Robertmurraya</taxon>
    </lineage>
</organism>
<comment type="caution">
    <text evidence="1">The sequence shown here is derived from an EMBL/GenBank/DDBJ whole genome shotgun (WGS) entry which is preliminary data.</text>
</comment>
<gene>
    <name evidence="1" type="ORF">SM124_17765</name>
</gene>
<keyword evidence="2" id="KW-1185">Reference proteome</keyword>
<dbReference type="SUPFAM" id="SSF48452">
    <property type="entry name" value="TPR-like"/>
    <property type="match status" value="1"/>
</dbReference>
<dbReference type="Gene3D" id="1.25.40.10">
    <property type="entry name" value="Tetratricopeptide repeat domain"/>
    <property type="match status" value="1"/>
</dbReference>
<evidence type="ECO:0000313" key="2">
    <source>
        <dbReference type="Proteomes" id="UP001290455"/>
    </source>
</evidence>
<accession>A0ABU5J2J6</accession>
<dbReference type="Proteomes" id="UP001290455">
    <property type="component" value="Unassembled WGS sequence"/>
</dbReference>